<sequence length="90" mass="9955">MRISTTIFFTFFVSSGFALSVDTSILGSIRQRADLDNPAVEERASAVAPKDILNPIVKPRECEEPAEPEEPSEAERKKGAKRPKRPARPC</sequence>
<evidence type="ECO:0000313" key="1">
    <source>
        <dbReference type="EMBL" id="KAL0943311.1"/>
    </source>
</evidence>
<gene>
    <name evidence="1" type="ORF">CTRU02_201197</name>
</gene>
<protein>
    <submittedName>
        <fullName evidence="1">Uncharacterized protein</fullName>
    </submittedName>
</protein>
<accession>A0ACC3ZGU3</accession>
<name>A0ACC3ZGU3_COLTU</name>
<organism evidence="1 2">
    <name type="scientific">Colletotrichum truncatum</name>
    <name type="common">Anthracnose fungus</name>
    <name type="synonym">Colletotrichum capsici</name>
    <dbReference type="NCBI Taxonomy" id="5467"/>
    <lineage>
        <taxon>Eukaryota</taxon>
        <taxon>Fungi</taxon>
        <taxon>Dikarya</taxon>
        <taxon>Ascomycota</taxon>
        <taxon>Pezizomycotina</taxon>
        <taxon>Sordariomycetes</taxon>
        <taxon>Hypocreomycetidae</taxon>
        <taxon>Glomerellales</taxon>
        <taxon>Glomerellaceae</taxon>
        <taxon>Colletotrichum</taxon>
        <taxon>Colletotrichum truncatum species complex</taxon>
    </lineage>
</organism>
<reference evidence="1 2" key="1">
    <citation type="journal article" date="2020" name="Phytopathology">
        <title>Genome Sequence Resources of Colletotrichum truncatum, C. plurivorum, C. musicola, and C. sojae: Four Species Pathogenic to Soybean (Glycine max).</title>
        <authorList>
            <person name="Rogerio F."/>
            <person name="Boufleur T.R."/>
            <person name="Ciampi-Guillardi M."/>
            <person name="Sukno S.A."/>
            <person name="Thon M.R."/>
            <person name="Massola Junior N.S."/>
            <person name="Baroncelli R."/>
        </authorList>
    </citation>
    <scope>NUCLEOTIDE SEQUENCE [LARGE SCALE GENOMIC DNA]</scope>
    <source>
        <strain evidence="1 2">CMES1059</strain>
    </source>
</reference>
<comment type="caution">
    <text evidence="1">The sequence shown here is derived from an EMBL/GenBank/DDBJ whole genome shotgun (WGS) entry which is preliminary data.</text>
</comment>
<proteinExistence type="predicted"/>
<evidence type="ECO:0000313" key="2">
    <source>
        <dbReference type="Proteomes" id="UP000805649"/>
    </source>
</evidence>
<dbReference type="EMBL" id="VUJX02000001">
    <property type="protein sequence ID" value="KAL0943311.1"/>
    <property type="molecule type" value="Genomic_DNA"/>
</dbReference>
<keyword evidence="2" id="KW-1185">Reference proteome</keyword>
<dbReference type="Proteomes" id="UP000805649">
    <property type="component" value="Unassembled WGS sequence"/>
</dbReference>